<accession>A0A5N6Y6F1</accession>
<reference evidence="1" key="1">
    <citation type="submission" date="2019-04" db="EMBL/GenBank/DDBJ databases">
        <title>Friends and foes A comparative genomics study of 23 Aspergillus species from section Flavi.</title>
        <authorList>
            <consortium name="DOE Joint Genome Institute"/>
            <person name="Kjaerbolling I."/>
            <person name="Vesth T."/>
            <person name="Frisvad J.C."/>
            <person name="Nybo J.L."/>
            <person name="Theobald S."/>
            <person name="Kildgaard S."/>
            <person name="Isbrandt T."/>
            <person name="Kuo A."/>
            <person name="Sato A."/>
            <person name="Lyhne E.K."/>
            <person name="Kogle M.E."/>
            <person name="Wiebenga A."/>
            <person name="Kun R.S."/>
            <person name="Lubbers R.J."/>
            <person name="Makela M.R."/>
            <person name="Barry K."/>
            <person name="Chovatia M."/>
            <person name="Clum A."/>
            <person name="Daum C."/>
            <person name="Haridas S."/>
            <person name="He G."/>
            <person name="LaButti K."/>
            <person name="Lipzen A."/>
            <person name="Mondo S."/>
            <person name="Riley R."/>
            <person name="Salamov A."/>
            <person name="Simmons B.A."/>
            <person name="Magnuson J.K."/>
            <person name="Henrissat B."/>
            <person name="Mortensen U.H."/>
            <person name="Larsen T.O."/>
            <person name="Devries R.P."/>
            <person name="Grigoriev I.V."/>
            <person name="Machida M."/>
            <person name="Baker S.E."/>
            <person name="Andersen M.R."/>
        </authorList>
    </citation>
    <scope>NUCLEOTIDE SEQUENCE</scope>
    <source>
        <strain evidence="1">CBS 117612</strain>
    </source>
</reference>
<name>A0A5N6Y6F1_9EURO</name>
<organism evidence="1">
    <name type="scientific">Aspergillus arachidicola</name>
    <dbReference type="NCBI Taxonomy" id="656916"/>
    <lineage>
        <taxon>Eukaryota</taxon>
        <taxon>Fungi</taxon>
        <taxon>Dikarya</taxon>
        <taxon>Ascomycota</taxon>
        <taxon>Pezizomycotina</taxon>
        <taxon>Eurotiomycetes</taxon>
        <taxon>Eurotiomycetidae</taxon>
        <taxon>Eurotiales</taxon>
        <taxon>Aspergillaceae</taxon>
        <taxon>Aspergillus</taxon>
        <taxon>Aspergillus subgen. Circumdati</taxon>
    </lineage>
</organism>
<evidence type="ECO:0008006" key="2">
    <source>
        <dbReference type="Google" id="ProtNLM"/>
    </source>
</evidence>
<proteinExistence type="predicted"/>
<dbReference type="Proteomes" id="UP000325558">
    <property type="component" value="Unassembled WGS sequence"/>
</dbReference>
<sequence length="250" mass="28701">MDQGRVLVFAFCFFHVSEKNRPFAVHTALLPLFPKSISGSPNTTHKKIENVDENIFSCCCEFVYTGDYSLPGPISTASEDAEYKSSNDDEPSQKAAEQWTPTHLTRNLFHPSRFPGVCRLILERLDGIIVDKACPNTDPTEDYTNLFLGHAHVYRFGYRTDWASLCALSLYRIANILANFTLFEGRTGDVVRLLSFVFEESEYMDNLRHLLRDYAVWNVGILMKDVRFLELLDRAPCLERDIFCSMWKSD</sequence>
<evidence type="ECO:0000313" key="1">
    <source>
        <dbReference type="EMBL" id="KAE8340778.1"/>
    </source>
</evidence>
<gene>
    <name evidence="1" type="ORF">BDV24DRAFT_151671</name>
</gene>
<protein>
    <recommendedName>
        <fullName evidence="2">BTB domain-containing protein</fullName>
    </recommendedName>
</protein>
<dbReference type="OrthoDB" id="9997739at2759"/>
<dbReference type="AlphaFoldDB" id="A0A5N6Y6F1"/>
<dbReference type="EMBL" id="ML737145">
    <property type="protein sequence ID" value="KAE8340778.1"/>
    <property type="molecule type" value="Genomic_DNA"/>
</dbReference>